<name>A0A9J2PSQ5_ASCLU</name>
<dbReference type="AlphaFoldDB" id="A0A9J2PSQ5"/>
<dbReference type="WBParaSite" id="ALUE_0001233401-mRNA-1">
    <property type="protein sequence ID" value="ALUE_0001233401-mRNA-1"/>
    <property type="gene ID" value="ALUE_0001233401"/>
</dbReference>
<organism evidence="1 2">
    <name type="scientific">Ascaris lumbricoides</name>
    <name type="common">Giant roundworm</name>
    <dbReference type="NCBI Taxonomy" id="6252"/>
    <lineage>
        <taxon>Eukaryota</taxon>
        <taxon>Metazoa</taxon>
        <taxon>Ecdysozoa</taxon>
        <taxon>Nematoda</taxon>
        <taxon>Chromadorea</taxon>
        <taxon>Rhabditida</taxon>
        <taxon>Spirurina</taxon>
        <taxon>Ascaridomorpha</taxon>
        <taxon>Ascaridoidea</taxon>
        <taxon>Ascarididae</taxon>
        <taxon>Ascaris</taxon>
    </lineage>
</organism>
<evidence type="ECO:0000313" key="2">
    <source>
        <dbReference type="WBParaSite" id="ALUE_0001233401-mRNA-1"/>
    </source>
</evidence>
<accession>A0A9J2PSQ5</accession>
<sequence>MINNDLCGKINFSISTHAHRKNIVTLQDWGRWKEKRKQMWAYVCSMVRTFEKCSVRKTHKNNGGAKLYHKTDNIELGARWKEGRLAQCPFGNATMQRPVSTNLYRGHPRGSDGSATVSFRLIERSHFYF</sequence>
<dbReference type="Proteomes" id="UP000036681">
    <property type="component" value="Unplaced"/>
</dbReference>
<reference evidence="2" key="1">
    <citation type="submission" date="2023-03" db="UniProtKB">
        <authorList>
            <consortium name="WormBaseParasite"/>
        </authorList>
    </citation>
    <scope>IDENTIFICATION</scope>
</reference>
<keyword evidence="1" id="KW-1185">Reference proteome</keyword>
<protein>
    <submittedName>
        <fullName evidence="2">Uncharacterized protein</fullName>
    </submittedName>
</protein>
<proteinExistence type="predicted"/>
<evidence type="ECO:0000313" key="1">
    <source>
        <dbReference type="Proteomes" id="UP000036681"/>
    </source>
</evidence>